<dbReference type="GO" id="GO:0003700">
    <property type="term" value="F:DNA-binding transcription factor activity"/>
    <property type="evidence" value="ECO:0007669"/>
    <property type="project" value="InterPro"/>
</dbReference>
<dbReference type="InterPro" id="IPR018062">
    <property type="entry name" value="HTH_AraC-typ_CS"/>
</dbReference>
<dbReference type="PANTHER" id="PTHR43280">
    <property type="entry name" value="ARAC-FAMILY TRANSCRIPTIONAL REGULATOR"/>
    <property type="match status" value="1"/>
</dbReference>
<reference evidence="8" key="1">
    <citation type="submission" date="2016-10" db="EMBL/GenBank/DDBJ databases">
        <authorList>
            <person name="Varghese N."/>
            <person name="Submissions S."/>
        </authorList>
    </citation>
    <scope>NUCLEOTIDE SEQUENCE [LARGE SCALE GENOMIC DNA]</scope>
    <source>
        <strain evidence="8">CGMCC 1.10223</strain>
    </source>
</reference>
<dbReference type="PANTHER" id="PTHR43280:SF2">
    <property type="entry name" value="HTH-TYPE TRANSCRIPTIONAL REGULATOR EXSA"/>
    <property type="match status" value="1"/>
</dbReference>
<evidence type="ECO:0000259" key="6">
    <source>
        <dbReference type="PROSITE" id="PS01124"/>
    </source>
</evidence>
<keyword evidence="5" id="KW-1133">Transmembrane helix</keyword>
<evidence type="ECO:0000256" key="5">
    <source>
        <dbReference type="SAM" id="Phobius"/>
    </source>
</evidence>
<evidence type="ECO:0000256" key="2">
    <source>
        <dbReference type="ARBA" id="ARBA00023125"/>
    </source>
</evidence>
<feature type="domain" description="HTH araC/xylS-type" evidence="6">
    <location>
        <begin position="651"/>
        <end position="749"/>
    </location>
</feature>
<accession>A0A1I1ZSE8</accession>
<keyword evidence="3" id="KW-0804">Transcription</keyword>
<evidence type="ECO:0000256" key="1">
    <source>
        <dbReference type="ARBA" id="ARBA00023015"/>
    </source>
</evidence>
<evidence type="ECO:0000313" key="7">
    <source>
        <dbReference type="EMBL" id="SFE34318.1"/>
    </source>
</evidence>
<proteinExistence type="predicted"/>
<evidence type="ECO:0000256" key="3">
    <source>
        <dbReference type="ARBA" id="ARBA00023163"/>
    </source>
</evidence>
<keyword evidence="2 7" id="KW-0238">DNA-binding</keyword>
<dbReference type="GO" id="GO:0043565">
    <property type="term" value="F:sequence-specific DNA binding"/>
    <property type="evidence" value="ECO:0007669"/>
    <property type="project" value="InterPro"/>
</dbReference>
<organism evidence="7 8">
    <name type="scientific">Paenibacillus algorifonticola</name>
    <dbReference type="NCBI Taxonomy" id="684063"/>
    <lineage>
        <taxon>Bacteria</taxon>
        <taxon>Bacillati</taxon>
        <taxon>Bacillota</taxon>
        <taxon>Bacilli</taxon>
        <taxon>Bacillales</taxon>
        <taxon>Paenibacillaceae</taxon>
        <taxon>Paenibacillus</taxon>
    </lineage>
</organism>
<keyword evidence="4" id="KW-0175">Coiled coil</keyword>
<dbReference type="Gene3D" id="1.10.10.60">
    <property type="entry name" value="Homeodomain-like"/>
    <property type="match status" value="2"/>
</dbReference>
<protein>
    <submittedName>
        <fullName evidence="7">AraC-type DNA-binding protein</fullName>
    </submittedName>
</protein>
<name>A0A1I1ZSE8_9BACL</name>
<dbReference type="PROSITE" id="PS01124">
    <property type="entry name" value="HTH_ARAC_FAMILY_2"/>
    <property type="match status" value="1"/>
</dbReference>
<evidence type="ECO:0000256" key="4">
    <source>
        <dbReference type="SAM" id="Coils"/>
    </source>
</evidence>
<dbReference type="AlphaFoldDB" id="A0A1I1ZSE8"/>
<dbReference type="EMBL" id="FONN01000002">
    <property type="protein sequence ID" value="SFE34318.1"/>
    <property type="molecule type" value="Genomic_DNA"/>
</dbReference>
<gene>
    <name evidence="7" type="ORF">SAMN04487969_10244</name>
</gene>
<evidence type="ECO:0000313" key="8">
    <source>
        <dbReference type="Proteomes" id="UP000183410"/>
    </source>
</evidence>
<feature type="transmembrane region" description="Helical" evidence="5">
    <location>
        <begin position="20"/>
        <end position="40"/>
    </location>
</feature>
<dbReference type="SUPFAM" id="SSF46689">
    <property type="entry name" value="Homeodomain-like"/>
    <property type="match status" value="2"/>
</dbReference>
<feature type="coiled-coil region" evidence="4">
    <location>
        <begin position="37"/>
        <end position="64"/>
    </location>
</feature>
<dbReference type="PROSITE" id="PS00041">
    <property type="entry name" value="HTH_ARAC_FAMILY_1"/>
    <property type="match status" value="1"/>
</dbReference>
<dbReference type="RefSeq" id="WP_046229857.1">
    <property type="nucleotide sequence ID" value="NZ_FONN01000002.1"/>
</dbReference>
<feature type="transmembrane region" description="Helical" evidence="5">
    <location>
        <begin position="299"/>
        <end position="318"/>
    </location>
</feature>
<dbReference type="SMART" id="SM00342">
    <property type="entry name" value="HTH_ARAC"/>
    <property type="match status" value="1"/>
</dbReference>
<keyword evidence="1" id="KW-0805">Transcription regulation</keyword>
<dbReference type="InterPro" id="IPR018060">
    <property type="entry name" value="HTH_AraC"/>
</dbReference>
<sequence>MTQSIKKWLKYNLAHTQVRLVLILTVSVFLIILAVSLTSYNTSKSVMQEELSELQRQMLKLDMNVIDELVSESDKVAIQVALNDNVYKFLTSKSQGSYTNITEAYQFLSTLISNSKYIKSIYVYDLTRESFLAIPQGFSSNRLTFDDSDWTGVASEFGERTTLIKKRMVPEGAGAKGSSVTLFRKIMIQGEFKGIVAVNLKNDELFAKLNPPIMNNLNRMRYIIDEHDELLYSVSNYEFNQESINRAIETLREDEGGDITIQNRQLLINQLESPVTGWSYVSIVEQDSLLAKSKRVAKVVLLVSIAALGLGGVTIFYINAAAFRPVRRLKQLFSRYDRKKSGSEGMDLEKLAGELLTNHAHLAQLVRESMSEAASKLLTDIYSGNLSGKRDIEEKWNRYFGEWTEAPVTVAVLSIDRYEEWSRTFTGGDHSLLKFALANIVAELFEPQWRIVCADFGTDKTAILLQPRIEGQRCESKLAESLEVVSRLLKFSVSAGVSNTQTDIAKLKQVMLEAENALTYRLYQGYGQVITFQEVSGHEVNEPLQFESVLAELIGAIEMGDEPGSLEAVVRMTDNIRCQYGYPSAAVSFLQSAIERIEQIRPASDGSYCQTYVRFDTLRLEDIKGELESRVTKLAQRFRRLAESKDFIMCQRMIDYLKQNLNEPIGIPEIAEAIGISSSLASQLFKQETGETIYNYLTRLRIERASELLLKTDDRISDIGLMVGYQHENSFIRSFRKFKDITPGKYRDMMRTRMDFPFE</sequence>
<dbReference type="Pfam" id="PF12833">
    <property type="entry name" value="HTH_18"/>
    <property type="match status" value="1"/>
</dbReference>
<keyword evidence="8" id="KW-1185">Reference proteome</keyword>
<dbReference type="Proteomes" id="UP000183410">
    <property type="component" value="Unassembled WGS sequence"/>
</dbReference>
<dbReference type="OrthoDB" id="2644435at2"/>
<keyword evidence="5" id="KW-0812">Transmembrane</keyword>
<dbReference type="InterPro" id="IPR009057">
    <property type="entry name" value="Homeodomain-like_sf"/>
</dbReference>
<keyword evidence="5" id="KW-0472">Membrane</keyword>